<gene>
    <name evidence="5" type="ORF">COT99_02005</name>
</gene>
<dbReference type="InterPro" id="IPR020476">
    <property type="entry name" value="Nudix_hydrolase"/>
</dbReference>
<evidence type="ECO:0000313" key="5">
    <source>
        <dbReference type="EMBL" id="PIR93213.1"/>
    </source>
</evidence>
<dbReference type="Pfam" id="PF00293">
    <property type="entry name" value="NUDIX"/>
    <property type="match status" value="1"/>
</dbReference>
<dbReference type="GO" id="GO:0016787">
    <property type="term" value="F:hydrolase activity"/>
    <property type="evidence" value="ECO:0007669"/>
    <property type="project" value="UniProtKB-KW"/>
</dbReference>
<evidence type="ECO:0000256" key="2">
    <source>
        <dbReference type="ARBA" id="ARBA00022801"/>
    </source>
</evidence>
<evidence type="ECO:0000256" key="3">
    <source>
        <dbReference type="RuleBase" id="RU003476"/>
    </source>
</evidence>
<name>A0A2H0V299_9BACT</name>
<dbReference type="PANTHER" id="PTHR43046">
    <property type="entry name" value="GDP-MANNOSE MANNOSYL HYDROLASE"/>
    <property type="match status" value="1"/>
</dbReference>
<reference evidence="6" key="1">
    <citation type="submission" date="2017-09" db="EMBL/GenBank/DDBJ databases">
        <title>Depth-based differentiation of microbial function through sediment-hosted aquifers and enrichment of novel symbionts in the deep terrestrial subsurface.</title>
        <authorList>
            <person name="Probst A.J."/>
            <person name="Ladd B."/>
            <person name="Jarett J.K."/>
            <person name="Geller-Mcgrath D.E."/>
            <person name="Sieber C.M.K."/>
            <person name="Emerson J.B."/>
            <person name="Anantharaman K."/>
            <person name="Thomas B.C."/>
            <person name="Malmstrom R."/>
            <person name="Stieglmeier M."/>
            <person name="Klingl A."/>
            <person name="Woyke T."/>
            <person name="Ryan C.M."/>
            <person name="Banfield J.F."/>
        </authorList>
    </citation>
    <scope>NUCLEOTIDE SEQUENCE [LARGE SCALE GENOMIC DNA]</scope>
</reference>
<keyword evidence="2 3" id="KW-0378">Hydrolase</keyword>
<dbReference type="AlphaFoldDB" id="A0A2H0V299"/>
<dbReference type="PRINTS" id="PR00502">
    <property type="entry name" value="NUDIXFAMILY"/>
</dbReference>
<organism evidence="5 6">
    <name type="scientific">Candidatus Falkowbacteria bacterium CG10_big_fil_rev_8_21_14_0_10_43_10</name>
    <dbReference type="NCBI Taxonomy" id="1974567"/>
    <lineage>
        <taxon>Bacteria</taxon>
        <taxon>Candidatus Falkowiibacteriota</taxon>
    </lineage>
</organism>
<feature type="domain" description="Nudix hydrolase" evidence="4">
    <location>
        <begin position="1"/>
        <end position="121"/>
    </location>
</feature>
<evidence type="ECO:0000313" key="6">
    <source>
        <dbReference type="Proteomes" id="UP000228626"/>
    </source>
</evidence>
<sequence length="145" mass="16517">MFIVGAFVTIFDEQKRVLLCHRCDYDLWNLPGGRVESRETPWDAAKREVKEETGLEVSIERLSGVYSKPEEDDVVFNFVSRIIGGKITLSDEADEIKYFDINNLPKNTVPKQVERIRDALDCKSEVRLKTQTGLGAIELVKQGKL</sequence>
<comment type="cofactor">
    <cofactor evidence="1">
        <name>Mg(2+)</name>
        <dbReference type="ChEBI" id="CHEBI:18420"/>
    </cofactor>
</comment>
<dbReference type="PROSITE" id="PS00893">
    <property type="entry name" value="NUDIX_BOX"/>
    <property type="match status" value="1"/>
</dbReference>
<protein>
    <submittedName>
        <fullName evidence="5">NUDIX hydrolase</fullName>
    </submittedName>
</protein>
<evidence type="ECO:0000256" key="1">
    <source>
        <dbReference type="ARBA" id="ARBA00001946"/>
    </source>
</evidence>
<dbReference type="Gene3D" id="3.90.79.10">
    <property type="entry name" value="Nucleoside Triphosphate Pyrophosphohydrolase"/>
    <property type="match status" value="1"/>
</dbReference>
<proteinExistence type="inferred from homology"/>
<comment type="similarity">
    <text evidence="3">Belongs to the Nudix hydrolase family.</text>
</comment>
<accession>A0A2H0V299</accession>
<dbReference type="Proteomes" id="UP000228626">
    <property type="component" value="Unassembled WGS sequence"/>
</dbReference>
<dbReference type="EMBL" id="PFAR01000024">
    <property type="protein sequence ID" value="PIR93213.1"/>
    <property type="molecule type" value="Genomic_DNA"/>
</dbReference>
<dbReference type="PROSITE" id="PS51462">
    <property type="entry name" value="NUDIX"/>
    <property type="match status" value="1"/>
</dbReference>
<dbReference type="InterPro" id="IPR000086">
    <property type="entry name" value="NUDIX_hydrolase_dom"/>
</dbReference>
<comment type="caution">
    <text evidence="5">The sequence shown here is derived from an EMBL/GenBank/DDBJ whole genome shotgun (WGS) entry which is preliminary data.</text>
</comment>
<dbReference type="InterPro" id="IPR015797">
    <property type="entry name" value="NUDIX_hydrolase-like_dom_sf"/>
</dbReference>
<dbReference type="PANTHER" id="PTHR43046:SF2">
    <property type="entry name" value="8-OXO-DGTP DIPHOSPHATASE-RELATED"/>
    <property type="match status" value="1"/>
</dbReference>
<dbReference type="InterPro" id="IPR020084">
    <property type="entry name" value="NUDIX_hydrolase_CS"/>
</dbReference>
<dbReference type="SUPFAM" id="SSF55811">
    <property type="entry name" value="Nudix"/>
    <property type="match status" value="1"/>
</dbReference>
<evidence type="ECO:0000259" key="4">
    <source>
        <dbReference type="PROSITE" id="PS51462"/>
    </source>
</evidence>